<keyword evidence="1" id="KW-0472">Membrane</keyword>
<name>A0A1G6XZE6_9PROT</name>
<dbReference type="AlphaFoldDB" id="A0A1G6XZE6"/>
<keyword evidence="1" id="KW-0812">Transmembrane</keyword>
<proteinExistence type="predicted"/>
<evidence type="ECO:0000256" key="1">
    <source>
        <dbReference type="SAM" id="Phobius"/>
    </source>
</evidence>
<gene>
    <name evidence="2" type="ORF">SAMN04488071_1422</name>
</gene>
<protein>
    <submittedName>
        <fullName evidence="2">Uncharacterized protein</fullName>
    </submittedName>
</protein>
<dbReference type="Proteomes" id="UP000183685">
    <property type="component" value="Unassembled WGS sequence"/>
</dbReference>
<evidence type="ECO:0000313" key="3">
    <source>
        <dbReference type="Proteomes" id="UP000183685"/>
    </source>
</evidence>
<organism evidence="2 3">
    <name type="scientific">Kordiimonas lacus</name>
    <dbReference type="NCBI Taxonomy" id="637679"/>
    <lineage>
        <taxon>Bacteria</taxon>
        <taxon>Pseudomonadati</taxon>
        <taxon>Pseudomonadota</taxon>
        <taxon>Alphaproteobacteria</taxon>
        <taxon>Kordiimonadales</taxon>
        <taxon>Kordiimonadaceae</taxon>
        <taxon>Kordiimonas</taxon>
    </lineage>
</organism>
<accession>A0A1G6XZE6</accession>
<feature type="transmembrane region" description="Helical" evidence="1">
    <location>
        <begin position="6"/>
        <end position="23"/>
    </location>
</feature>
<dbReference type="STRING" id="637679.GCA_001550055_01103"/>
<dbReference type="RefSeq" id="WP_068301985.1">
    <property type="nucleotide sequence ID" value="NZ_FNAK01000003.1"/>
</dbReference>
<keyword evidence="3" id="KW-1185">Reference proteome</keyword>
<feature type="transmembrane region" description="Helical" evidence="1">
    <location>
        <begin position="44"/>
        <end position="64"/>
    </location>
</feature>
<evidence type="ECO:0000313" key="2">
    <source>
        <dbReference type="EMBL" id="SDD83440.1"/>
    </source>
</evidence>
<feature type="transmembrane region" description="Helical" evidence="1">
    <location>
        <begin position="107"/>
        <end position="128"/>
    </location>
</feature>
<dbReference type="OrthoDB" id="8481408at2"/>
<feature type="transmembrane region" description="Helical" evidence="1">
    <location>
        <begin position="76"/>
        <end position="95"/>
    </location>
</feature>
<sequence length="142" mass="15232">MNVGKFILNIVVAFIAYGILYTAGEAIFSDQFAAGMAMMHPQEAIMVPVLGYHLVQTIVVVWLFGKAVGSGDLKAGAMFGFMIGLYLLATDNNWFTMLKDFPQDARLPIDILHLVNGTIVGALLAFMWGKGWGAGSSNAAAD</sequence>
<reference evidence="2 3" key="1">
    <citation type="submission" date="2016-10" db="EMBL/GenBank/DDBJ databases">
        <authorList>
            <person name="de Groot N.N."/>
        </authorList>
    </citation>
    <scope>NUCLEOTIDE SEQUENCE [LARGE SCALE GENOMIC DNA]</scope>
    <source>
        <strain evidence="2 3">CGMCC 1.9109</strain>
    </source>
</reference>
<keyword evidence="1" id="KW-1133">Transmembrane helix</keyword>
<dbReference type="EMBL" id="FNAK01000003">
    <property type="protein sequence ID" value="SDD83440.1"/>
    <property type="molecule type" value="Genomic_DNA"/>
</dbReference>